<feature type="compositionally biased region" description="Basic and acidic residues" evidence="1">
    <location>
        <begin position="24"/>
        <end position="34"/>
    </location>
</feature>
<reference evidence="3" key="1">
    <citation type="journal article" date="2021" name="Nat. Commun.">
        <title>Genetic determinants of endophytism in the Arabidopsis root mycobiome.</title>
        <authorList>
            <person name="Mesny F."/>
            <person name="Miyauchi S."/>
            <person name="Thiergart T."/>
            <person name="Pickel B."/>
            <person name="Atanasova L."/>
            <person name="Karlsson M."/>
            <person name="Huettel B."/>
            <person name="Barry K.W."/>
            <person name="Haridas S."/>
            <person name="Chen C."/>
            <person name="Bauer D."/>
            <person name="Andreopoulos W."/>
            <person name="Pangilinan J."/>
            <person name="LaButti K."/>
            <person name="Riley R."/>
            <person name="Lipzen A."/>
            <person name="Clum A."/>
            <person name="Drula E."/>
            <person name="Henrissat B."/>
            <person name="Kohler A."/>
            <person name="Grigoriev I.V."/>
            <person name="Martin F.M."/>
            <person name="Hacquard S."/>
        </authorList>
    </citation>
    <scope>NUCLEOTIDE SEQUENCE</scope>
    <source>
        <strain evidence="3">MPI-CAGE-CH-0230</strain>
    </source>
</reference>
<accession>A0A9P9BG74</accession>
<dbReference type="EMBL" id="JAGTJQ010000013">
    <property type="protein sequence ID" value="KAH7014384.1"/>
    <property type="molecule type" value="Genomic_DNA"/>
</dbReference>
<dbReference type="GeneID" id="70185337"/>
<dbReference type="AlphaFoldDB" id="A0A9P9BG74"/>
<feature type="compositionally biased region" description="Polar residues" evidence="1">
    <location>
        <begin position="1"/>
        <end position="19"/>
    </location>
</feature>
<name>A0A9P9BG74_9PEZI</name>
<dbReference type="Proteomes" id="UP000756346">
    <property type="component" value="Unassembled WGS sequence"/>
</dbReference>
<evidence type="ECO:0000256" key="1">
    <source>
        <dbReference type="SAM" id="MobiDB-lite"/>
    </source>
</evidence>
<dbReference type="Pfam" id="PF06094">
    <property type="entry name" value="GGACT"/>
    <property type="match status" value="1"/>
</dbReference>
<organism evidence="3 4">
    <name type="scientific">Microdochium trichocladiopsis</name>
    <dbReference type="NCBI Taxonomy" id="1682393"/>
    <lineage>
        <taxon>Eukaryota</taxon>
        <taxon>Fungi</taxon>
        <taxon>Dikarya</taxon>
        <taxon>Ascomycota</taxon>
        <taxon>Pezizomycotina</taxon>
        <taxon>Sordariomycetes</taxon>
        <taxon>Xylariomycetidae</taxon>
        <taxon>Xylariales</taxon>
        <taxon>Microdochiaceae</taxon>
        <taxon>Microdochium</taxon>
    </lineage>
</organism>
<gene>
    <name evidence="3" type="ORF">B0I36DRAFT_338650</name>
</gene>
<keyword evidence="4" id="KW-1185">Reference proteome</keyword>
<dbReference type="InterPro" id="IPR009288">
    <property type="entry name" value="AIG2-like_dom"/>
</dbReference>
<dbReference type="Gene3D" id="3.10.490.10">
    <property type="entry name" value="Gamma-glutamyl cyclotransferase-like"/>
    <property type="match status" value="1"/>
</dbReference>
<evidence type="ECO:0000259" key="2">
    <source>
        <dbReference type="Pfam" id="PF06094"/>
    </source>
</evidence>
<protein>
    <recommendedName>
        <fullName evidence="2">Gamma-glutamylcyclotransferase AIG2-like domain-containing protein</fullName>
    </recommendedName>
</protein>
<evidence type="ECO:0000313" key="4">
    <source>
        <dbReference type="Proteomes" id="UP000756346"/>
    </source>
</evidence>
<sequence>MMASTSGQNDTSADGTVSSRARHKSAEDKPRPFIDRPSSYLANLEAAYKAHGPNWLEAAYKPVHVPWEPTWWFFYGKQAEPRFVKSVLGLGSGEEIILRPAYVRGYAIFQVGSSEVLVSVPADTNVAGQAYFIKREEDEKRLENLDPNLYRKGSCLVCFPEWKVGDKGVPAPSAYFLAYARDDAKLKAQISDSAGAAR</sequence>
<comment type="caution">
    <text evidence="3">The sequence shown here is derived from an EMBL/GenBank/DDBJ whole genome shotgun (WGS) entry which is preliminary data.</text>
</comment>
<dbReference type="RefSeq" id="XP_046005351.1">
    <property type="nucleotide sequence ID" value="XM_046155791.1"/>
</dbReference>
<proteinExistence type="predicted"/>
<feature type="domain" description="Gamma-glutamylcyclotransferase AIG2-like" evidence="2">
    <location>
        <begin position="73"/>
        <end position="163"/>
    </location>
</feature>
<evidence type="ECO:0000313" key="3">
    <source>
        <dbReference type="EMBL" id="KAH7014384.1"/>
    </source>
</evidence>
<feature type="region of interest" description="Disordered" evidence="1">
    <location>
        <begin position="1"/>
        <end position="34"/>
    </location>
</feature>